<keyword evidence="5" id="KW-0732">Signal</keyword>
<dbReference type="Pfam" id="PF00691">
    <property type="entry name" value="OmpA"/>
    <property type="match status" value="1"/>
</dbReference>
<dbReference type="AlphaFoldDB" id="A0A4P8YKD5"/>
<feature type="signal peptide" evidence="5">
    <location>
        <begin position="1"/>
        <end position="28"/>
    </location>
</feature>
<sequence length="295" mass="32480">MHKLSVKLLMVAMILSCSLALVTETAWSADGNALEKIYQGVPDVNPDQAQVVYFRSASVNIQDQNNANIYVDGEFQTALIPGSYSIFCLRPGVHVLGSWLKDEPGYAGKQQRQSKVPLEGGKTYFFVVDEDMGSSLHMLKKREATPLLMKTRLQDVLVSRASEVTRCQYLYTDYVLSGDVLFDFGKYAEQNIKTGGRSEISDVAGNLINKSHAKVMVIGHTDPIGSEQSNLDLGFRRASTVKALLMSAGLAGHDISVMTTGSQEPVASGCEGLERRQKIMCYAPDRRVVIRSYNK</sequence>
<dbReference type="Proteomes" id="UP000302163">
    <property type="component" value="Chromosome"/>
</dbReference>
<keyword evidence="3" id="KW-0998">Cell outer membrane</keyword>
<dbReference type="KEGG" id="izh:FEM41_04115"/>
<dbReference type="InterPro" id="IPR006664">
    <property type="entry name" value="OMP_bac"/>
</dbReference>
<evidence type="ECO:0000256" key="5">
    <source>
        <dbReference type="SAM" id="SignalP"/>
    </source>
</evidence>
<feature type="chain" id="PRO_5020996273" description="OmpA-like domain-containing protein" evidence="5">
    <location>
        <begin position="29"/>
        <end position="295"/>
    </location>
</feature>
<dbReference type="CDD" id="cd07185">
    <property type="entry name" value="OmpA_C-like"/>
    <property type="match status" value="1"/>
</dbReference>
<evidence type="ECO:0000256" key="1">
    <source>
        <dbReference type="ARBA" id="ARBA00004442"/>
    </source>
</evidence>
<accession>A0A4P8YKD5</accession>
<comment type="subcellular location">
    <subcellularLocation>
        <location evidence="1">Cell outer membrane</location>
    </subcellularLocation>
</comment>
<proteinExistence type="predicted"/>
<evidence type="ECO:0000259" key="6">
    <source>
        <dbReference type="PROSITE" id="PS51123"/>
    </source>
</evidence>
<evidence type="ECO:0000313" key="8">
    <source>
        <dbReference type="Proteomes" id="UP000302163"/>
    </source>
</evidence>
<feature type="domain" description="OmpA-like" evidence="6">
    <location>
        <begin position="169"/>
        <end position="295"/>
    </location>
</feature>
<dbReference type="PROSITE" id="PS51123">
    <property type="entry name" value="OMPA_2"/>
    <property type="match status" value="1"/>
</dbReference>
<dbReference type="SUPFAM" id="SSF103088">
    <property type="entry name" value="OmpA-like"/>
    <property type="match status" value="1"/>
</dbReference>
<dbReference type="PANTHER" id="PTHR30329:SF21">
    <property type="entry name" value="LIPOPROTEIN YIAD-RELATED"/>
    <property type="match status" value="1"/>
</dbReference>
<protein>
    <recommendedName>
        <fullName evidence="6">OmpA-like domain-containing protein</fullName>
    </recommendedName>
</protein>
<dbReference type="EMBL" id="CP040428">
    <property type="protein sequence ID" value="QCT18892.1"/>
    <property type="molecule type" value="Genomic_DNA"/>
</dbReference>
<gene>
    <name evidence="7" type="ORF">FEM41_04115</name>
</gene>
<dbReference type="Gene3D" id="3.30.1330.60">
    <property type="entry name" value="OmpA-like domain"/>
    <property type="match status" value="1"/>
</dbReference>
<dbReference type="OrthoDB" id="6896077at2"/>
<evidence type="ECO:0000256" key="3">
    <source>
        <dbReference type="ARBA" id="ARBA00023237"/>
    </source>
</evidence>
<reference evidence="7 8" key="1">
    <citation type="submission" date="2019-05" db="EMBL/GenBank/DDBJ databases">
        <title>Complete genome sequence of Izhakiella calystegiae KSNA2, an endophyte isolated from beach morning glory (Calystegia soldanella).</title>
        <authorList>
            <person name="Jiang L."/>
            <person name="Jeong J.C."/>
            <person name="Kim C.Y."/>
            <person name="Kim D.H."/>
            <person name="Kim S.W."/>
            <person name="Lee j."/>
        </authorList>
    </citation>
    <scope>NUCLEOTIDE SEQUENCE [LARGE SCALE GENOMIC DNA]</scope>
    <source>
        <strain evidence="7 8">KSNA2</strain>
    </source>
</reference>
<evidence type="ECO:0000256" key="4">
    <source>
        <dbReference type="PROSITE-ProRule" id="PRU00473"/>
    </source>
</evidence>
<evidence type="ECO:0000256" key="2">
    <source>
        <dbReference type="ARBA" id="ARBA00023136"/>
    </source>
</evidence>
<dbReference type="PANTHER" id="PTHR30329">
    <property type="entry name" value="STATOR ELEMENT OF FLAGELLAR MOTOR COMPLEX"/>
    <property type="match status" value="1"/>
</dbReference>
<keyword evidence="8" id="KW-1185">Reference proteome</keyword>
<dbReference type="InterPro" id="IPR050330">
    <property type="entry name" value="Bact_OuterMem_StrucFunc"/>
</dbReference>
<dbReference type="InterPro" id="IPR036737">
    <property type="entry name" value="OmpA-like_sf"/>
</dbReference>
<name>A0A4P8YKD5_9ENTR</name>
<dbReference type="PRINTS" id="PR01021">
    <property type="entry name" value="OMPADOMAIN"/>
</dbReference>
<organism evidence="7 8">
    <name type="scientific">Jejubacter calystegiae</name>
    <dbReference type="NCBI Taxonomy" id="2579935"/>
    <lineage>
        <taxon>Bacteria</taxon>
        <taxon>Pseudomonadati</taxon>
        <taxon>Pseudomonadota</taxon>
        <taxon>Gammaproteobacteria</taxon>
        <taxon>Enterobacterales</taxon>
        <taxon>Enterobacteriaceae</taxon>
        <taxon>Jejubacter</taxon>
    </lineage>
</organism>
<dbReference type="InterPro" id="IPR006665">
    <property type="entry name" value="OmpA-like"/>
</dbReference>
<keyword evidence="2 4" id="KW-0472">Membrane</keyword>
<evidence type="ECO:0000313" key="7">
    <source>
        <dbReference type="EMBL" id="QCT18892.1"/>
    </source>
</evidence>
<dbReference type="RefSeq" id="WP_138094717.1">
    <property type="nucleotide sequence ID" value="NZ_CP040428.1"/>
</dbReference>
<dbReference type="GO" id="GO:0009279">
    <property type="term" value="C:cell outer membrane"/>
    <property type="evidence" value="ECO:0007669"/>
    <property type="project" value="UniProtKB-SubCell"/>
</dbReference>